<protein>
    <submittedName>
        <fullName evidence="2">Uncharacterized protein</fullName>
    </submittedName>
</protein>
<feature type="transmembrane region" description="Helical" evidence="1">
    <location>
        <begin position="7"/>
        <end position="24"/>
    </location>
</feature>
<dbReference type="Proteomes" id="UP000051735">
    <property type="component" value="Unassembled WGS sequence"/>
</dbReference>
<gene>
    <name evidence="2" type="ORF">FC44_GL001457</name>
</gene>
<reference evidence="2 3" key="1">
    <citation type="journal article" date="2015" name="Genome Announc.">
        <title>Expanding the biotechnology potential of lactobacilli through comparative genomics of 213 strains and associated genera.</title>
        <authorList>
            <person name="Sun Z."/>
            <person name="Harris H.M."/>
            <person name="McCann A."/>
            <person name="Guo C."/>
            <person name="Argimon S."/>
            <person name="Zhang W."/>
            <person name="Yang X."/>
            <person name="Jeffery I.B."/>
            <person name="Cooney J.C."/>
            <person name="Kagawa T.F."/>
            <person name="Liu W."/>
            <person name="Song Y."/>
            <person name="Salvetti E."/>
            <person name="Wrobel A."/>
            <person name="Rasinkangas P."/>
            <person name="Parkhill J."/>
            <person name="Rea M.C."/>
            <person name="O'Sullivan O."/>
            <person name="Ritari J."/>
            <person name="Douillard F.P."/>
            <person name="Paul Ross R."/>
            <person name="Yang R."/>
            <person name="Briner A.E."/>
            <person name="Felis G.E."/>
            <person name="de Vos W.M."/>
            <person name="Barrangou R."/>
            <person name="Klaenhammer T.R."/>
            <person name="Caufield P.W."/>
            <person name="Cui Y."/>
            <person name="Zhang H."/>
            <person name="O'Toole P.W."/>
        </authorList>
    </citation>
    <scope>NUCLEOTIDE SEQUENCE [LARGE SCALE GENOMIC DNA]</scope>
    <source>
        <strain evidence="2 3">DSM 6629</strain>
    </source>
</reference>
<keyword evidence="3" id="KW-1185">Reference proteome</keyword>
<organism evidence="2 3">
    <name type="scientific">Lactobacillus intestinalis DSM 6629</name>
    <dbReference type="NCBI Taxonomy" id="1423761"/>
    <lineage>
        <taxon>Bacteria</taxon>
        <taxon>Bacillati</taxon>
        <taxon>Bacillota</taxon>
        <taxon>Bacilli</taxon>
        <taxon>Lactobacillales</taxon>
        <taxon>Lactobacillaceae</taxon>
        <taxon>Lactobacillus</taxon>
    </lineage>
</organism>
<accession>A0ABR5PS57</accession>
<evidence type="ECO:0000313" key="2">
    <source>
        <dbReference type="EMBL" id="KRM34370.1"/>
    </source>
</evidence>
<proteinExistence type="predicted"/>
<keyword evidence="1" id="KW-1133">Transmembrane helix</keyword>
<feature type="transmembrane region" description="Helical" evidence="1">
    <location>
        <begin position="30"/>
        <end position="53"/>
    </location>
</feature>
<keyword evidence="1" id="KW-0812">Transmembrane</keyword>
<evidence type="ECO:0000256" key="1">
    <source>
        <dbReference type="SAM" id="Phobius"/>
    </source>
</evidence>
<feature type="transmembrane region" description="Helical" evidence="1">
    <location>
        <begin position="106"/>
        <end position="129"/>
    </location>
</feature>
<dbReference type="GeneID" id="75116132"/>
<dbReference type="EMBL" id="AZGN01000005">
    <property type="protein sequence ID" value="KRM34370.1"/>
    <property type="molecule type" value="Genomic_DNA"/>
</dbReference>
<keyword evidence="1" id="KW-0472">Membrane</keyword>
<sequence>MIRNKLIIKGIAASILYCLLGIIFDCIDNNLAITSIIENIGEGIAFGLFMYWLLKSDNVRSRSKYKINPLGSFFIGFFGSCLFLTLLLFLKIGYVSMDFYKSNFSIISTIYLISGFVGGGAVCFLSYVYKHRKE</sequence>
<dbReference type="RefSeq" id="WP_057809295.1">
    <property type="nucleotide sequence ID" value="NZ_AZGN01000005.1"/>
</dbReference>
<comment type="caution">
    <text evidence="2">The sequence shown here is derived from an EMBL/GenBank/DDBJ whole genome shotgun (WGS) entry which is preliminary data.</text>
</comment>
<name>A0ABR5PS57_9LACO</name>
<evidence type="ECO:0000313" key="3">
    <source>
        <dbReference type="Proteomes" id="UP000051735"/>
    </source>
</evidence>
<feature type="transmembrane region" description="Helical" evidence="1">
    <location>
        <begin position="73"/>
        <end position="94"/>
    </location>
</feature>